<evidence type="ECO:0000313" key="3">
    <source>
        <dbReference type="EMBL" id="MBO1326263.1"/>
    </source>
</evidence>
<reference evidence="3" key="1">
    <citation type="submission" date="2021-03" db="EMBL/GenBank/DDBJ databases">
        <title>The complete genome sequence of Acetobacter sp. TBRC 12339.</title>
        <authorList>
            <person name="Charoenyingcharoen P."/>
            <person name="Yukphan P."/>
        </authorList>
    </citation>
    <scope>NUCLEOTIDE SEQUENCE</scope>
    <source>
        <strain evidence="3">TBRC 12339</strain>
    </source>
</reference>
<keyword evidence="4" id="KW-1185">Reference proteome</keyword>
<evidence type="ECO:0000259" key="2">
    <source>
        <dbReference type="Pfam" id="PF23127"/>
    </source>
</evidence>
<keyword evidence="1" id="KW-0812">Transmembrane</keyword>
<protein>
    <recommendedName>
        <fullName evidence="2">DotM C-terminal cytoplasmic domain-containing protein</fullName>
    </recommendedName>
</protein>
<keyword evidence="1" id="KW-0472">Membrane</keyword>
<dbReference type="InterPro" id="IPR056464">
    <property type="entry name" value="DotM_C"/>
</dbReference>
<feature type="transmembrane region" description="Helical" evidence="1">
    <location>
        <begin position="86"/>
        <end position="114"/>
    </location>
</feature>
<evidence type="ECO:0000313" key="4">
    <source>
        <dbReference type="Proteomes" id="UP000664073"/>
    </source>
</evidence>
<dbReference type="Proteomes" id="UP000664073">
    <property type="component" value="Unassembled WGS sequence"/>
</dbReference>
<dbReference type="EMBL" id="JAFVMH010000008">
    <property type="protein sequence ID" value="MBO1326263.1"/>
    <property type="molecule type" value="Genomic_DNA"/>
</dbReference>
<sequence>MSEHLTTGTGRDIDPQHLILTIFGALILTALIAYGLWRSFHTQITIGVLALQTVALRILCVFSHNYDQILANVGRAQPQKVSAQTLWHLCTITGTAFLLPTLICLLCLIVLCAARAPKTLFRERYGLEGMTRDLARIHPIGKAWVGGNPKLSEPAPVGQALRPMDPALRPEEWLARYAPGTGETTERAAQVFAALEAQLGARWTDPLSLSAVELALFMAFAEYGARRKAEGLKLLEGLSEALAGNWKKGAIDHPLTLGPAYIRRLKSAYSAGHWDDALALAGRHAFVRPALMSLLQNARRKSGVANPSLFAVVQLVDRDLWLILSALAYPMPGRPVHAIVTTTCTEASAAMEHWRAECIAGSPQTAPQVSRTLTTLFLTEDASREN</sequence>
<organism evidence="3 4">
    <name type="scientific">Acetobacter garciniae</name>
    <dbReference type="NCBI Taxonomy" id="2817435"/>
    <lineage>
        <taxon>Bacteria</taxon>
        <taxon>Pseudomonadati</taxon>
        <taxon>Pseudomonadota</taxon>
        <taxon>Alphaproteobacteria</taxon>
        <taxon>Acetobacterales</taxon>
        <taxon>Acetobacteraceae</taxon>
        <taxon>Acetobacter</taxon>
    </lineage>
</organism>
<evidence type="ECO:0000256" key="1">
    <source>
        <dbReference type="SAM" id="Phobius"/>
    </source>
</evidence>
<feature type="domain" description="DotM C-terminal cytoplasmic" evidence="2">
    <location>
        <begin position="193"/>
        <end position="376"/>
    </location>
</feature>
<feature type="transmembrane region" description="Helical" evidence="1">
    <location>
        <begin position="44"/>
        <end position="66"/>
    </location>
</feature>
<name>A0A939HKV0_9PROT</name>
<comment type="caution">
    <text evidence="3">The sequence shown here is derived from an EMBL/GenBank/DDBJ whole genome shotgun (WGS) entry which is preliminary data.</text>
</comment>
<proteinExistence type="predicted"/>
<keyword evidence="1" id="KW-1133">Transmembrane helix</keyword>
<dbReference type="AlphaFoldDB" id="A0A939HKV0"/>
<gene>
    <name evidence="3" type="ORF">J2D77_13995</name>
</gene>
<dbReference type="RefSeq" id="WP_207846929.1">
    <property type="nucleotide sequence ID" value="NZ_JAFVMH010000008.1"/>
</dbReference>
<dbReference type="Pfam" id="PF23127">
    <property type="entry name" value="DotM_C"/>
    <property type="match status" value="1"/>
</dbReference>
<accession>A0A939HKV0</accession>
<feature type="transmembrane region" description="Helical" evidence="1">
    <location>
        <begin position="18"/>
        <end position="37"/>
    </location>
</feature>